<gene>
    <name evidence="20" type="primary">recQ</name>
    <name evidence="20" type="ORF">QWZ15_08880</name>
</gene>
<dbReference type="SUPFAM" id="SSF52540">
    <property type="entry name" value="P-loop containing nucleoside triphosphate hydrolases"/>
    <property type="match status" value="1"/>
</dbReference>
<evidence type="ECO:0000256" key="9">
    <source>
        <dbReference type="ARBA" id="ARBA00022833"/>
    </source>
</evidence>
<dbReference type="InterPro" id="IPR018982">
    <property type="entry name" value="RQC_domain"/>
</dbReference>
<evidence type="ECO:0000256" key="4">
    <source>
        <dbReference type="ARBA" id="ARBA00022723"/>
    </source>
</evidence>
<dbReference type="SMART" id="SM00956">
    <property type="entry name" value="RQC"/>
    <property type="match status" value="1"/>
</dbReference>
<dbReference type="PROSITE" id="PS51194">
    <property type="entry name" value="HELICASE_CTER"/>
    <property type="match status" value="1"/>
</dbReference>
<dbReference type="PANTHER" id="PTHR13710:SF105">
    <property type="entry name" value="ATP-DEPENDENT DNA HELICASE Q1"/>
    <property type="match status" value="1"/>
</dbReference>
<dbReference type="InterPro" id="IPR029491">
    <property type="entry name" value="Helicase_HTH"/>
</dbReference>
<dbReference type="Pfam" id="PF00271">
    <property type="entry name" value="Helicase_C"/>
    <property type="match status" value="1"/>
</dbReference>
<dbReference type="InterPro" id="IPR044876">
    <property type="entry name" value="HRDC_dom_sf"/>
</dbReference>
<name>A0ABT8C5D8_9BACT</name>
<comment type="similarity">
    <text evidence="3">Belongs to the helicase family. RecQ subfamily.</text>
</comment>
<sequence length="709" mass="80682">MQPLEVLKHFYGYSSFRGRQEAIIEQVLEKKDCIALMPTGAGKSVCYQVPAMIFPGLTLVVSPLIALMKDQVDAMNTQGIPAAFLNSTQDIAEQRYISEEVRNGRIKLLYVAPERLFGGTYPLLDLLRKIDLSLVAVDEAHCVSQWGHDFRPEYLKLGELRRIFPKTTFLALTATADKQTRKDIAARLQLKDPQWFIASFDRPNITYRVGLRSDAFGKLMDFLSLHPKDSGIVYCLSRKSVEETAERLTINGYPAIPYHAGLDKETRQSNQERFIRDDVRIIVATVAFGMGIDKSNVRFVVHTNMPQNIESYYQETGRAGRDGLPGEALLFYSFGDSITLSRMLEKAEDPVYVRHMKAKLETMVRFCQTRECRRKYLLRYFGEEYPEECGNCDTCLQNEKKEDMTIFSQMMLSAVVRLEQQFGLGHVILVLRGSQSAKISDWQRGLSVFGIGKDRSTEFWKMLGHQLITEGYLHQEDPLRPVVKLTDKAWNKLKGKEKIFLSMEKEDFRKGMGQGEKDEKLLEKLKVLRTELAREQDVPPYIIFSDATLVEMSGYLPENEQALLKINGVGNLKLEKYGASFLKVIQQYLLENPTISRSKAPQKKEKKVKSGMTSSIKETLDLAMKGNPIAEIARERGLAQSTIEGHLLRLLESGEMKSEAFLSEKQILEIQAAASHLQTKFLNPLKAHFGETYSYFELKAGLLAKNRQE</sequence>
<dbReference type="InterPro" id="IPR011545">
    <property type="entry name" value="DEAD/DEAH_box_helicase_dom"/>
</dbReference>
<evidence type="ECO:0000256" key="5">
    <source>
        <dbReference type="ARBA" id="ARBA00022741"/>
    </source>
</evidence>
<dbReference type="InterPro" id="IPR032284">
    <property type="entry name" value="RecQ_Zn-bd"/>
</dbReference>
<keyword evidence="6" id="KW-0227">DNA damage</keyword>
<dbReference type="Pfam" id="PF09382">
    <property type="entry name" value="RQC"/>
    <property type="match status" value="1"/>
</dbReference>
<dbReference type="InterPro" id="IPR027417">
    <property type="entry name" value="P-loop_NTPase"/>
</dbReference>
<evidence type="ECO:0000313" key="20">
    <source>
        <dbReference type="EMBL" id="MDN3687941.1"/>
    </source>
</evidence>
<dbReference type="PROSITE" id="PS51192">
    <property type="entry name" value="HELICASE_ATP_BIND_1"/>
    <property type="match status" value="1"/>
</dbReference>
<evidence type="ECO:0000259" key="17">
    <source>
        <dbReference type="PROSITE" id="PS50967"/>
    </source>
</evidence>
<dbReference type="SMART" id="SM00490">
    <property type="entry name" value="HELICc"/>
    <property type="match status" value="1"/>
</dbReference>
<proteinExistence type="inferred from homology"/>
<evidence type="ECO:0000256" key="8">
    <source>
        <dbReference type="ARBA" id="ARBA00022806"/>
    </source>
</evidence>
<evidence type="ECO:0000256" key="16">
    <source>
        <dbReference type="NCBIfam" id="TIGR01389"/>
    </source>
</evidence>
<keyword evidence="12" id="KW-0233">DNA recombination</keyword>
<dbReference type="NCBIfam" id="TIGR01389">
    <property type="entry name" value="recQ"/>
    <property type="match status" value="1"/>
</dbReference>
<dbReference type="InterPro" id="IPR014001">
    <property type="entry name" value="Helicase_ATP-bd"/>
</dbReference>
<dbReference type="Proteomes" id="UP001236663">
    <property type="component" value="Unassembled WGS sequence"/>
</dbReference>
<evidence type="ECO:0000259" key="19">
    <source>
        <dbReference type="PROSITE" id="PS51194"/>
    </source>
</evidence>
<dbReference type="InterPro" id="IPR010997">
    <property type="entry name" value="HRDC-like_sf"/>
</dbReference>
<keyword evidence="11" id="KW-0238">DNA-binding</keyword>
<evidence type="ECO:0000256" key="2">
    <source>
        <dbReference type="ARBA" id="ARBA00001947"/>
    </source>
</evidence>
<keyword evidence="10" id="KW-0067">ATP-binding</keyword>
<comment type="caution">
    <text evidence="20">The sequence shown here is derived from an EMBL/GenBank/DDBJ whole genome shotgun (WGS) entry which is preliminary data.</text>
</comment>
<dbReference type="Pfam" id="PF00570">
    <property type="entry name" value="HRDC"/>
    <property type="match status" value="1"/>
</dbReference>
<evidence type="ECO:0000256" key="12">
    <source>
        <dbReference type="ARBA" id="ARBA00023172"/>
    </source>
</evidence>
<dbReference type="SMART" id="SM00487">
    <property type="entry name" value="DEXDc"/>
    <property type="match status" value="1"/>
</dbReference>
<dbReference type="SMART" id="SM00341">
    <property type="entry name" value="HRDC"/>
    <property type="match status" value="1"/>
</dbReference>
<evidence type="ECO:0000256" key="11">
    <source>
        <dbReference type="ARBA" id="ARBA00023125"/>
    </source>
</evidence>
<dbReference type="CDD" id="cd18794">
    <property type="entry name" value="SF2_C_RecQ"/>
    <property type="match status" value="1"/>
</dbReference>
<dbReference type="InterPro" id="IPR036388">
    <property type="entry name" value="WH-like_DNA-bd_sf"/>
</dbReference>
<feature type="domain" description="Helicase C-terminal" evidence="19">
    <location>
        <begin position="218"/>
        <end position="364"/>
    </location>
</feature>
<dbReference type="InterPro" id="IPR001650">
    <property type="entry name" value="Helicase_C-like"/>
</dbReference>
<keyword evidence="5" id="KW-0547">Nucleotide-binding</keyword>
<evidence type="ECO:0000256" key="1">
    <source>
        <dbReference type="ARBA" id="ARBA00001946"/>
    </source>
</evidence>
<dbReference type="Pfam" id="PF00270">
    <property type="entry name" value="DEAD"/>
    <property type="match status" value="1"/>
</dbReference>
<keyword evidence="9" id="KW-0862">Zinc</keyword>
<dbReference type="InterPro" id="IPR006293">
    <property type="entry name" value="DNA_helicase_ATP-dep_RecQ_bac"/>
</dbReference>
<feature type="domain" description="Helicase ATP-binding" evidence="18">
    <location>
        <begin position="24"/>
        <end position="194"/>
    </location>
</feature>
<organism evidence="20 21">
    <name type="scientific">Cyclobacterium jeungdonense</name>
    <dbReference type="NCBI Taxonomy" id="708087"/>
    <lineage>
        <taxon>Bacteria</taxon>
        <taxon>Pseudomonadati</taxon>
        <taxon>Bacteroidota</taxon>
        <taxon>Cytophagia</taxon>
        <taxon>Cytophagales</taxon>
        <taxon>Cyclobacteriaceae</taxon>
        <taxon>Cyclobacterium</taxon>
    </lineage>
</organism>
<keyword evidence="7 20" id="KW-0378">Hydrolase</keyword>
<dbReference type="Gene3D" id="1.10.150.80">
    <property type="entry name" value="HRDC domain"/>
    <property type="match status" value="1"/>
</dbReference>
<dbReference type="InterPro" id="IPR036390">
    <property type="entry name" value="WH_DNA-bd_sf"/>
</dbReference>
<evidence type="ECO:0000256" key="14">
    <source>
        <dbReference type="ARBA" id="ARBA00023235"/>
    </source>
</evidence>
<dbReference type="EMBL" id="JAUFQS010000007">
    <property type="protein sequence ID" value="MDN3687941.1"/>
    <property type="molecule type" value="Genomic_DNA"/>
</dbReference>
<dbReference type="PANTHER" id="PTHR13710">
    <property type="entry name" value="DNA HELICASE RECQ FAMILY MEMBER"/>
    <property type="match status" value="1"/>
</dbReference>
<evidence type="ECO:0000256" key="13">
    <source>
        <dbReference type="ARBA" id="ARBA00023204"/>
    </source>
</evidence>
<evidence type="ECO:0000256" key="7">
    <source>
        <dbReference type="ARBA" id="ARBA00022801"/>
    </source>
</evidence>
<accession>A0ABT8C5D8</accession>
<dbReference type="GO" id="GO:0016787">
    <property type="term" value="F:hydrolase activity"/>
    <property type="evidence" value="ECO:0007669"/>
    <property type="project" value="UniProtKB-KW"/>
</dbReference>
<dbReference type="CDD" id="cd17920">
    <property type="entry name" value="DEXHc_RecQ"/>
    <property type="match status" value="1"/>
</dbReference>
<comment type="cofactor">
    <cofactor evidence="1">
        <name>Mg(2+)</name>
        <dbReference type="ChEBI" id="CHEBI:18420"/>
    </cofactor>
</comment>
<dbReference type="SUPFAM" id="SSF47819">
    <property type="entry name" value="HRDC-like"/>
    <property type="match status" value="1"/>
</dbReference>
<reference evidence="21" key="1">
    <citation type="journal article" date="2019" name="Int. J. Syst. Evol. Microbiol.">
        <title>The Global Catalogue of Microorganisms (GCM) 10K type strain sequencing project: providing services to taxonomists for standard genome sequencing and annotation.</title>
        <authorList>
            <consortium name="The Broad Institute Genomics Platform"/>
            <consortium name="The Broad Institute Genome Sequencing Center for Infectious Disease"/>
            <person name="Wu L."/>
            <person name="Ma J."/>
        </authorList>
    </citation>
    <scope>NUCLEOTIDE SEQUENCE [LARGE SCALE GENOMIC DNA]</scope>
    <source>
        <strain evidence="21">CECT 7706</strain>
    </source>
</reference>
<dbReference type="SUPFAM" id="SSF46785">
    <property type="entry name" value="Winged helix' DNA-binding domain"/>
    <property type="match status" value="1"/>
</dbReference>
<comment type="cofactor">
    <cofactor evidence="2">
        <name>Zn(2+)</name>
        <dbReference type="ChEBI" id="CHEBI:29105"/>
    </cofactor>
</comment>
<comment type="catalytic activity">
    <reaction evidence="15">
        <text>Couples ATP hydrolysis with the unwinding of duplex DNA by translocating in the 3'-5' direction.</text>
        <dbReference type="EC" id="5.6.2.4"/>
    </reaction>
</comment>
<keyword evidence="8 20" id="KW-0347">Helicase</keyword>
<evidence type="ECO:0000256" key="6">
    <source>
        <dbReference type="ARBA" id="ARBA00022763"/>
    </source>
</evidence>
<dbReference type="GO" id="GO:0003678">
    <property type="term" value="F:DNA helicase activity"/>
    <property type="evidence" value="ECO:0007669"/>
    <property type="project" value="UniProtKB-EC"/>
</dbReference>
<dbReference type="Gene3D" id="1.10.10.10">
    <property type="entry name" value="Winged helix-like DNA-binding domain superfamily/Winged helix DNA-binding domain"/>
    <property type="match status" value="1"/>
</dbReference>
<keyword evidence="13" id="KW-0234">DNA repair</keyword>
<evidence type="ECO:0000256" key="15">
    <source>
        <dbReference type="ARBA" id="ARBA00034617"/>
    </source>
</evidence>
<feature type="domain" description="HRDC" evidence="17">
    <location>
        <begin position="515"/>
        <end position="595"/>
    </location>
</feature>
<dbReference type="InterPro" id="IPR004589">
    <property type="entry name" value="DNA_helicase_ATP-dep_RecQ"/>
</dbReference>
<dbReference type="InterPro" id="IPR002121">
    <property type="entry name" value="HRDC_dom"/>
</dbReference>
<dbReference type="Pfam" id="PF16124">
    <property type="entry name" value="RecQ_Zn_bind"/>
    <property type="match status" value="1"/>
</dbReference>
<dbReference type="NCBIfam" id="TIGR00614">
    <property type="entry name" value="recQ_fam"/>
    <property type="match status" value="1"/>
</dbReference>
<protein>
    <recommendedName>
        <fullName evidence="16">DNA helicase RecQ</fullName>
        <ecNumber evidence="16">5.6.2.4</ecNumber>
    </recommendedName>
</protein>
<dbReference type="PROSITE" id="PS50967">
    <property type="entry name" value="HRDC"/>
    <property type="match status" value="1"/>
</dbReference>
<keyword evidence="21" id="KW-1185">Reference proteome</keyword>
<dbReference type="Pfam" id="PF14493">
    <property type="entry name" value="HTH_40"/>
    <property type="match status" value="1"/>
</dbReference>
<dbReference type="Gene3D" id="3.40.50.300">
    <property type="entry name" value="P-loop containing nucleotide triphosphate hydrolases"/>
    <property type="match status" value="2"/>
</dbReference>
<evidence type="ECO:0000256" key="3">
    <source>
        <dbReference type="ARBA" id="ARBA00005446"/>
    </source>
</evidence>
<keyword evidence="4" id="KW-0479">Metal-binding</keyword>
<keyword evidence="14" id="KW-0413">Isomerase</keyword>
<evidence type="ECO:0000313" key="21">
    <source>
        <dbReference type="Proteomes" id="UP001236663"/>
    </source>
</evidence>
<evidence type="ECO:0000259" key="18">
    <source>
        <dbReference type="PROSITE" id="PS51192"/>
    </source>
</evidence>
<dbReference type="EC" id="5.6.2.4" evidence="16"/>
<evidence type="ECO:0000256" key="10">
    <source>
        <dbReference type="ARBA" id="ARBA00022840"/>
    </source>
</evidence>
<dbReference type="RefSeq" id="WP_163384380.1">
    <property type="nucleotide sequence ID" value="NZ_JAUFQS010000007.1"/>
</dbReference>